<feature type="domain" description="GATA-type" evidence="11">
    <location>
        <begin position="596"/>
        <end position="649"/>
    </location>
</feature>
<dbReference type="GO" id="GO:0045944">
    <property type="term" value="P:positive regulation of transcription by RNA polymerase II"/>
    <property type="evidence" value="ECO:0007669"/>
    <property type="project" value="TreeGrafter"/>
</dbReference>
<evidence type="ECO:0000256" key="8">
    <source>
        <dbReference type="ARBA" id="ARBA00023242"/>
    </source>
</evidence>
<keyword evidence="13" id="KW-1185">Reference proteome</keyword>
<dbReference type="PRINTS" id="PR00619">
    <property type="entry name" value="GATAZNFINGER"/>
</dbReference>
<feature type="region of interest" description="Disordered" evidence="10">
    <location>
        <begin position="689"/>
        <end position="760"/>
    </location>
</feature>
<evidence type="ECO:0000256" key="6">
    <source>
        <dbReference type="ARBA" id="ARBA00023125"/>
    </source>
</evidence>
<feature type="compositionally biased region" description="Basic and acidic residues" evidence="10">
    <location>
        <begin position="98"/>
        <end position="111"/>
    </location>
</feature>
<keyword evidence="6" id="KW-0238">DNA-binding</keyword>
<feature type="compositionally biased region" description="Polar residues" evidence="10">
    <location>
        <begin position="220"/>
        <end position="234"/>
    </location>
</feature>
<dbReference type="PANTHER" id="PTHR10071:SF281">
    <property type="entry name" value="BOX A-BINDING FACTOR-RELATED"/>
    <property type="match status" value="1"/>
</dbReference>
<dbReference type="SUPFAM" id="SSF57716">
    <property type="entry name" value="Glucocorticoid receptor-like (DNA-binding domain)"/>
    <property type="match status" value="1"/>
</dbReference>
<evidence type="ECO:0000256" key="10">
    <source>
        <dbReference type="SAM" id="MobiDB-lite"/>
    </source>
</evidence>
<evidence type="ECO:0000313" key="14">
    <source>
        <dbReference type="RefSeq" id="XP_001121244.3"/>
    </source>
</evidence>
<keyword evidence="2" id="KW-0479">Metal-binding</keyword>
<gene>
    <name evidence="14" type="primary">LOC725389</name>
</gene>
<evidence type="ECO:0000256" key="5">
    <source>
        <dbReference type="ARBA" id="ARBA00023015"/>
    </source>
</evidence>
<dbReference type="AlphaFoldDB" id="A0A7M7FZC2"/>
<dbReference type="GO" id="GO:0005634">
    <property type="term" value="C:nucleus"/>
    <property type="evidence" value="ECO:0007669"/>
    <property type="project" value="UniProtKB-SubCell"/>
</dbReference>
<keyword evidence="7" id="KW-0804">Transcription</keyword>
<evidence type="ECO:0000256" key="3">
    <source>
        <dbReference type="ARBA" id="ARBA00022771"/>
    </source>
</evidence>
<protein>
    <submittedName>
        <fullName evidence="14">Box A-binding factor isoform X1</fullName>
    </submittedName>
</protein>
<dbReference type="PROSITE" id="PS50114">
    <property type="entry name" value="GATA_ZN_FINGER_2"/>
    <property type="match status" value="1"/>
</dbReference>
<dbReference type="GO" id="GO:0000122">
    <property type="term" value="P:negative regulation of transcription by RNA polymerase II"/>
    <property type="evidence" value="ECO:0007669"/>
    <property type="project" value="TreeGrafter"/>
</dbReference>
<dbReference type="CDD" id="cd00202">
    <property type="entry name" value="ZnF_GATA"/>
    <property type="match status" value="1"/>
</dbReference>
<evidence type="ECO:0000256" key="1">
    <source>
        <dbReference type="ARBA" id="ARBA00004123"/>
    </source>
</evidence>
<proteinExistence type="predicted"/>
<name>A0A7M7FZC2_APIME</name>
<dbReference type="GO" id="GO:0000978">
    <property type="term" value="F:RNA polymerase II cis-regulatory region sequence-specific DNA binding"/>
    <property type="evidence" value="ECO:0007669"/>
    <property type="project" value="TreeGrafter"/>
</dbReference>
<feature type="region of interest" description="Disordered" evidence="10">
    <location>
        <begin position="1"/>
        <end position="55"/>
    </location>
</feature>
<feature type="compositionally biased region" description="Polar residues" evidence="10">
    <location>
        <begin position="712"/>
        <end position="731"/>
    </location>
</feature>
<evidence type="ECO:0000313" key="12">
    <source>
        <dbReference type="EnsemblMetazoa" id="XP_001121244"/>
    </source>
</evidence>
<dbReference type="RefSeq" id="XP_001121244.3">
    <property type="nucleotide sequence ID" value="XM_001121244.5"/>
</dbReference>
<reference evidence="14" key="2">
    <citation type="submission" date="2025-04" db="UniProtKB">
        <authorList>
            <consortium name="RefSeq"/>
        </authorList>
    </citation>
    <scope>IDENTIFICATION</scope>
    <source>
        <strain evidence="14">DH4</strain>
        <tissue evidence="14">Whole body</tissue>
    </source>
</reference>
<evidence type="ECO:0000313" key="13">
    <source>
        <dbReference type="Proteomes" id="UP000005203"/>
    </source>
</evidence>
<dbReference type="Pfam" id="PF00320">
    <property type="entry name" value="GATA"/>
    <property type="match status" value="1"/>
</dbReference>
<dbReference type="EnsemblMetazoa" id="XM_001121244">
    <property type="protein sequence ID" value="XP_001121244"/>
    <property type="gene ID" value="LOC725389"/>
</dbReference>
<dbReference type="InterPro" id="IPR000679">
    <property type="entry name" value="Znf_GATA"/>
</dbReference>
<feature type="compositionally biased region" description="Gly residues" evidence="10">
    <location>
        <begin position="691"/>
        <end position="700"/>
    </location>
</feature>
<dbReference type="Gene3D" id="3.30.50.10">
    <property type="entry name" value="Erythroid Transcription Factor GATA-1, subunit A"/>
    <property type="match status" value="1"/>
</dbReference>
<keyword evidence="8" id="KW-0539">Nucleus</keyword>
<keyword evidence="5" id="KW-0805">Transcription regulation</keyword>
<keyword evidence="3 9" id="KW-0863">Zinc-finger</keyword>
<dbReference type="PANTHER" id="PTHR10071">
    <property type="entry name" value="TRANSCRIPTION FACTOR GATA FAMILY MEMBER"/>
    <property type="match status" value="1"/>
</dbReference>
<feature type="compositionally biased region" description="Basic and acidic residues" evidence="10">
    <location>
        <begin position="17"/>
        <end position="28"/>
    </location>
</feature>
<accession>A0A8B6XEQ2</accession>
<evidence type="ECO:0000256" key="2">
    <source>
        <dbReference type="ARBA" id="ARBA00022723"/>
    </source>
</evidence>
<dbReference type="FunFam" id="3.30.50.10:FF:000032">
    <property type="entry name" value="Transcription factor GATA-3"/>
    <property type="match status" value="1"/>
</dbReference>
<dbReference type="PROSITE" id="PS00344">
    <property type="entry name" value="GATA_ZN_FINGER_1"/>
    <property type="match status" value="1"/>
</dbReference>
<dbReference type="GO" id="GO:0045165">
    <property type="term" value="P:cell fate commitment"/>
    <property type="evidence" value="ECO:0007669"/>
    <property type="project" value="TreeGrafter"/>
</dbReference>
<evidence type="ECO:0000256" key="4">
    <source>
        <dbReference type="ARBA" id="ARBA00022833"/>
    </source>
</evidence>
<dbReference type="InterPro" id="IPR039355">
    <property type="entry name" value="Transcription_factor_GATA"/>
</dbReference>
<dbReference type="KEGG" id="ame:725389"/>
<dbReference type="GO" id="GO:0008270">
    <property type="term" value="F:zinc ion binding"/>
    <property type="evidence" value="ECO:0007669"/>
    <property type="project" value="UniProtKB-KW"/>
</dbReference>
<feature type="region of interest" description="Disordered" evidence="10">
    <location>
        <begin position="70"/>
        <end position="125"/>
    </location>
</feature>
<dbReference type="Proteomes" id="UP000005203">
    <property type="component" value="Linkage group LG10"/>
</dbReference>
<dbReference type="GO" id="GO:0000981">
    <property type="term" value="F:DNA-binding transcription factor activity, RNA polymerase II-specific"/>
    <property type="evidence" value="ECO:0007669"/>
    <property type="project" value="TreeGrafter"/>
</dbReference>
<evidence type="ECO:0000256" key="9">
    <source>
        <dbReference type="PROSITE-ProRule" id="PRU00094"/>
    </source>
</evidence>
<sequence>MRNDSPRPPATIAMKETLTKQEIKREWEENSVDEGSPRMAMVGTNPDEQSVESPRTVITARRHVRTITTAGHITEMVVDPEPDSPDNLQSQRQQQHHRSMDEQQTRSRTFQEEQQQDQACKQNSQTYVQISHTETEIQQQDRSREQRIVYLTSNGQEVRVVAEAVDPSTLTVKETVRYETSESDGTEADRIYAYPADGQQQLQRENHGIAVQAQERRVVQSANHQRYSPRETNQSSGGNGSTSRSYHQGSPVLVPTSEEYEGGAPIVSHAGTTVSVRLDSPTAPSYSPPMNDIGIRASAGLQQSTGQHHHQLVAGYVNAGGVNIKYETPETSNAAVVAAAAAAIPVDNIKISNTYTTLETVPIPPTQAVQYPQYISGSETFQQAPTYTYTKPGEQVILTYPSPVQLPSRVPGVESGSTYMKGDPTLASSLGSTRGVASLHYEQPGSPGSQMAYGSGTSTYPYAKATPTADYWSTAGTPSPPTFDCVQGYQTAISVGDSNILYSGGVYSVSTGNTTSSWSNNLSLSNTEEHFEGSIMTVDPKECPNCAILTNVLRRDETGNYVCQNCIYAANKINGINRSSIKCGKPKQAVATAGVRRTGVQCANCRTSNTTLWRRNNNGEPVCNACGLYYKLHNVNRPLSMKKEGIQTRKRKPKNNSGISGNLAGPSGMHKTEIKSDLLVNSMQLNMYRSGGSGSGGGIGTNAEMRQETESETASTGTNAGNRGENETANGNALGGNEGTDERPLVGTPSTGESGHAHSPLALPTTAALNRQTTLIVPPLEPIVSQPNNDIFTVITTTTAINVERT</sequence>
<dbReference type="InterPro" id="IPR013088">
    <property type="entry name" value="Znf_NHR/GATA"/>
</dbReference>
<feature type="region of interest" description="Disordered" evidence="10">
    <location>
        <begin position="641"/>
        <end position="670"/>
    </location>
</feature>
<dbReference type="GeneID" id="725389"/>
<evidence type="ECO:0000256" key="7">
    <source>
        <dbReference type="ARBA" id="ARBA00023163"/>
    </source>
</evidence>
<dbReference type="OrthoDB" id="515401at2759"/>
<comment type="subcellular location">
    <subcellularLocation>
        <location evidence="1">Nucleus</location>
    </subcellularLocation>
</comment>
<organism evidence="12">
    <name type="scientific">Apis mellifera</name>
    <name type="common">Honeybee</name>
    <dbReference type="NCBI Taxonomy" id="7460"/>
    <lineage>
        <taxon>Eukaryota</taxon>
        <taxon>Metazoa</taxon>
        <taxon>Ecdysozoa</taxon>
        <taxon>Arthropoda</taxon>
        <taxon>Hexapoda</taxon>
        <taxon>Insecta</taxon>
        <taxon>Pterygota</taxon>
        <taxon>Neoptera</taxon>
        <taxon>Endopterygota</taxon>
        <taxon>Hymenoptera</taxon>
        <taxon>Apocrita</taxon>
        <taxon>Aculeata</taxon>
        <taxon>Apoidea</taxon>
        <taxon>Anthophila</taxon>
        <taxon>Apidae</taxon>
        <taxon>Apis</taxon>
    </lineage>
</organism>
<dbReference type="SMART" id="SM00401">
    <property type="entry name" value="ZnF_GATA"/>
    <property type="match status" value="1"/>
</dbReference>
<accession>A0A7M7FZC2</accession>
<keyword evidence="4" id="KW-0862">Zinc</keyword>
<evidence type="ECO:0000259" key="11">
    <source>
        <dbReference type="PROSITE" id="PS50114"/>
    </source>
</evidence>
<reference evidence="12" key="1">
    <citation type="submission" date="2021-01" db="UniProtKB">
        <authorList>
            <consortium name="EnsemblMetazoa"/>
        </authorList>
    </citation>
    <scope>IDENTIFICATION</scope>
    <source>
        <strain evidence="12">DH4</strain>
    </source>
</reference>
<feature type="region of interest" description="Disordered" evidence="10">
    <location>
        <begin position="217"/>
        <end position="258"/>
    </location>
</feature>